<organism evidence="4 5">
    <name type="scientific">Pyxicephalus adspersus</name>
    <name type="common">African bullfrog</name>
    <dbReference type="NCBI Taxonomy" id="30357"/>
    <lineage>
        <taxon>Eukaryota</taxon>
        <taxon>Metazoa</taxon>
        <taxon>Chordata</taxon>
        <taxon>Craniata</taxon>
        <taxon>Vertebrata</taxon>
        <taxon>Euteleostomi</taxon>
        <taxon>Amphibia</taxon>
        <taxon>Batrachia</taxon>
        <taxon>Anura</taxon>
        <taxon>Neobatrachia</taxon>
        <taxon>Ranoidea</taxon>
        <taxon>Pyxicephalidae</taxon>
        <taxon>Pyxicephalinae</taxon>
        <taxon>Pyxicephalus</taxon>
    </lineage>
</organism>
<protein>
    <recommendedName>
        <fullName evidence="2">Galectin</fullName>
    </recommendedName>
</protein>
<dbReference type="FunFam" id="2.60.120.200:FF:000021">
    <property type="entry name" value="Galectin"/>
    <property type="match status" value="1"/>
</dbReference>
<evidence type="ECO:0000313" key="5">
    <source>
        <dbReference type="Proteomes" id="UP001181693"/>
    </source>
</evidence>
<dbReference type="InterPro" id="IPR044156">
    <property type="entry name" value="Galectin-like"/>
</dbReference>
<evidence type="ECO:0000313" key="4">
    <source>
        <dbReference type="EMBL" id="DBA18304.1"/>
    </source>
</evidence>
<dbReference type="AlphaFoldDB" id="A0AAV2ZUK7"/>
<proteinExistence type="predicted"/>
<feature type="domain" description="Galectin" evidence="3">
    <location>
        <begin position="41"/>
        <end position="171"/>
    </location>
</feature>
<dbReference type="GO" id="GO:0030395">
    <property type="term" value="F:lactose binding"/>
    <property type="evidence" value="ECO:0007669"/>
    <property type="project" value="TreeGrafter"/>
</dbReference>
<accession>A0AAV2ZUK7</accession>
<dbReference type="SMART" id="SM00908">
    <property type="entry name" value="Gal-bind_lectin"/>
    <property type="match status" value="1"/>
</dbReference>
<dbReference type="Gene3D" id="2.60.120.200">
    <property type="match status" value="1"/>
</dbReference>
<keyword evidence="5" id="KW-1185">Reference proteome</keyword>
<dbReference type="PROSITE" id="PS51304">
    <property type="entry name" value="GALECTIN"/>
    <property type="match status" value="1"/>
</dbReference>
<dbReference type="SUPFAM" id="SSF49899">
    <property type="entry name" value="Concanavalin A-like lectins/glucanases"/>
    <property type="match status" value="1"/>
</dbReference>
<name>A0AAV2ZUK7_PYXAD</name>
<dbReference type="InterPro" id="IPR001079">
    <property type="entry name" value="Galectin_CRD"/>
</dbReference>
<dbReference type="EMBL" id="DYDO01000009">
    <property type="protein sequence ID" value="DBA18304.1"/>
    <property type="molecule type" value="Genomic_DNA"/>
</dbReference>
<dbReference type="GO" id="GO:0005615">
    <property type="term" value="C:extracellular space"/>
    <property type="evidence" value="ECO:0007669"/>
    <property type="project" value="TreeGrafter"/>
</dbReference>
<dbReference type="PANTHER" id="PTHR11346">
    <property type="entry name" value="GALECTIN"/>
    <property type="match status" value="1"/>
</dbReference>
<dbReference type="GO" id="GO:0043236">
    <property type="term" value="F:laminin binding"/>
    <property type="evidence" value="ECO:0007669"/>
    <property type="project" value="TreeGrafter"/>
</dbReference>
<dbReference type="Proteomes" id="UP001181693">
    <property type="component" value="Unassembled WGS sequence"/>
</dbReference>
<keyword evidence="1 2" id="KW-0430">Lectin</keyword>
<sequence length="171" mass="18831">MPCITMEPTDCAVPTVACSPVKPMESAVSAATLSSPVWRPGVVLKNLNLKSGHCVEVKGFIPEGCKGFAINLGKDPANYLIHFNARFDLHGDSHKIVCNSKEANAWGAEQREDIFPFQEGSETTICFKYDEDKITLQLSSGEQFSFPIRFPTEVISYLSLESLELKSLTVE</sequence>
<comment type="caution">
    <text evidence="4">The sequence shown here is derived from an EMBL/GenBank/DDBJ whole genome shotgun (WGS) entry which is preliminary data.</text>
</comment>
<gene>
    <name evidence="4" type="ORF">GDO54_016570</name>
</gene>
<reference evidence="4" key="1">
    <citation type="thesis" date="2020" institute="ProQuest LLC" country="789 East Eisenhower Parkway, Ann Arbor, MI, USA">
        <title>Comparative Genomics and Chromosome Evolution.</title>
        <authorList>
            <person name="Mudd A.B."/>
        </authorList>
    </citation>
    <scope>NUCLEOTIDE SEQUENCE</scope>
    <source>
        <strain evidence="4">1538</strain>
        <tissue evidence="4">Blood</tissue>
    </source>
</reference>
<dbReference type="PANTHER" id="PTHR11346:SF97">
    <property type="entry name" value="GALECTIN-1"/>
    <property type="match status" value="1"/>
</dbReference>
<evidence type="ECO:0000256" key="2">
    <source>
        <dbReference type="RuleBase" id="RU102079"/>
    </source>
</evidence>
<evidence type="ECO:0000259" key="3">
    <source>
        <dbReference type="PROSITE" id="PS51304"/>
    </source>
</evidence>
<dbReference type="SMART" id="SM00276">
    <property type="entry name" value="GLECT"/>
    <property type="match status" value="1"/>
</dbReference>
<dbReference type="CDD" id="cd00070">
    <property type="entry name" value="GLECT"/>
    <property type="match status" value="1"/>
</dbReference>
<dbReference type="InterPro" id="IPR013320">
    <property type="entry name" value="ConA-like_dom_sf"/>
</dbReference>
<dbReference type="Pfam" id="PF00337">
    <property type="entry name" value="Gal-bind_lectin"/>
    <property type="match status" value="1"/>
</dbReference>
<evidence type="ECO:0000256" key="1">
    <source>
        <dbReference type="ARBA" id="ARBA00022734"/>
    </source>
</evidence>